<dbReference type="PANTHER" id="PTHR21666">
    <property type="entry name" value="PEPTIDASE-RELATED"/>
    <property type="match status" value="1"/>
</dbReference>
<name>A0A8J8KDZ9_9EURY</name>
<reference evidence="4 7" key="1">
    <citation type="submission" date="2020-06" db="EMBL/GenBank/DDBJ databases">
        <title>Haloterrigena sp. nov., an extremely halophilic archaeon isolated from a saline sediment.</title>
        <authorList>
            <person name="Liu B.-B."/>
        </authorList>
    </citation>
    <scope>NUCLEOTIDE SEQUENCE</scope>
    <source>
        <strain evidence="4">SYSU A121-1</strain>
        <strain evidence="5 7">SYSU A558-1</strain>
    </source>
</reference>
<dbReference type="InterPro" id="IPR050570">
    <property type="entry name" value="Cell_wall_metabolism_enzyme"/>
</dbReference>
<dbReference type="PANTHER" id="PTHR21666:SF270">
    <property type="entry name" value="MUREIN HYDROLASE ACTIVATOR ENVC"/>
    <property type="match status" value="1"/>
</dbReference>
<evidence type="ECO:0000259" key="3">
    <source>
        <dbReference type="Pfam" id="PF01551"/>
    </source>
</evidence>
<feature type="transmembrane region" description="Helical" evidence="2">
    <location>
        <begin position="471"/>
        <end position="494"/>
    </location>
</feature>
<evidence type="ECO:0000313" key="6">
    <source>
        <dbReference type="Proteomes" id="UP000728647"/>
    </source>
</evidence>
<dbReference type="Proteomes" id="UP000728647">
    <property type="component" value="Unassembled WGS sequence"/>
</dbReference>
<dbReference type="AlphaFoldDB" id="A0A8J8KDZ9"/>
<gene>
    <name evidence="4" type="ORF">HT576_06825</name>
    <name evidence="5" type="ORF">HTZ84_14185</name>
</gene>
<evidence type="ECO:0000313" key="4">
    <source>
        <dbReference type="EMBL" id="NUB90733.1"/>
    </source>
</evidence>
<feature type="transmembrane region" description="Helical" evidence="2">
    <location>
        <begin position="446"/>
        <end position="465"/>
    </location>
</feature>
<feature type="region of interest" description="Disordered" evidence="1">
    <location>
        <begin position="352"/>
        <end position="380"/>
    </location>
</feature>
<dbReference type="Gene3D" id="2.70.70.10">
    <property type="entry name" value="Glucose Permease (Domain IIA)"/>
    <property type="match status" value="1"/>
</dbReference>
<dbReference type="OrthoDB" id="7494at2157"/>
<dbReference type="GO" id="GO:0004222">
    <property type="term" value="F:metalloendopeptidase activity"/>
    <property type="evidence" value="ECO:0007669"/>
    <property type="project" value="TreeGrafter"/>
</dbReference>
<evidence type="ECO:0000313" key="7">
    <source>
        <dbReference type="Proteomes" id="UP001016761"/>
    </source>
</evidence>
<dbReference type="CDD" id="cd12797">
    <property type="entry name" value="M23_peptidase"/>
    <property type="match status" value="1"/>
</dbReference>
<keyword evidence="2" id="KW-0812">Transmembrane</keyword>
<feature type="domain" description="M23ase beta-sheet core" evidence="3">
    <location>
        <begin position="204"/>
        <end position="298"/>
    </location>
</feature>
<feature type="compositionally biased region" description="Basic and acidic residues" evidence="1">
    <location>
        <begin position="352"/>
        <end position="373"/>
    </location>
</feature>
<accession>A0A8J8KDZ9</accession>
<evidence type="ECO:0000256" key="1">
    <source>
        <dbReference type="SAM" id="MobiDB-lite"/>
    </source>
</evidence>
<feature type="transmembrane region" description="Helical" evidence="2">
    <location>
        <begin position="389"/>
        <end position="407"/>
    </location>
</feature>
<comment type="caution">
    <text evidence="4">The sequence shown here is derived from an EMBL/GenBank/DDBJ whole genome shotgun (WGS) entry which is preliminary data.</text>
</comment>
<dbReference type="SUPFAM" id="SSF51261">
    <property type="entry name" value="Duplicated hybrid motif"/>
    <property type="match status" value="1"/>
</dbReference>
<sequence>MTDQTTPAEPASFAARIRRRLRSLEPIHVALLGLLAIPGHLFDSLAALQVFWVFFLALLWPLVAPLVELALGRAADAEEAVGPTDWIETGDWRTYAAWYLMLPLTILNPLVLAQDTMQFLGAAVAYARHRGSMPAAGSYEQRRSYRLPFDGRWTVVNGSYDRDYSHSWFPVNQRYAYDFVITDADGRTSPEGSGSRVESSYCYDEPVLAPADGAVIDVCDSAFESSRGGGLSHLLKRDIRGNYVVIQHAPDEYSCLAHLVPGSVGVEPGDRVTRGQRIGRCGHTGNSSDPHLHFQLQDHPDFEIAAGLPVAFDDVDAEWPGAEAPIDDPSTRNDADGARTFVTAGQRVAHVDRDGDASSRTRDITDAASEAHDAGSGGATDRRRAGIEFLQRVAFGACVGGVVTYFVSIVASWLVVAEVLAAGAALGVAYRLGLSLRRGDGYVRRPGSIGTVVGAGLVATVVAWYGTNGFAIGVGLLALGASTFLAGFVVFLVLGEYDGRRLRASFADAVVRA</sequence>
<dbReference type="EMBL" id="JABUQZ010000001">
    <property type="protein sequence ID" value="NUC73449.1"/>
    <property type="molecule type" value="Genomic_DNA"/>
</dbReference>
<keyword evidence="2" id="KW-1133">Transmembrane helix</keyword>
<dbReference type="InterPro" id="IPR011055">
    <property type="entry name" value="Dup_hybrid_motif"/>
</dbReference>
<keyword evidence="2" id="KW-0472">Membrane</keyword>
<protein>
    <submittedName>
        <fullName evidence="4">M23 family metallopeptidase</fullName>
    </submittedName>
</protein>
<dbReference type="Pfam" id="PF01551">
    <property type="entry name" value="Peptidase_M23"/>
    <property type="match status" value="1"/>
</dbReference>
<feature type="transmembrane region" description="Helical" evidence="2">
    <location>
        <begin position="26"/>
        <end position="42"/>
    </location>
</feature>
<dbReference type="InterPro" id="IPR016047">
    <property type="entry name" value="M23ase_b-sheet_dom"/>
</dbReference>
<organism evidence="4 6">
    <name type="scientific">Haloterrigena gelatinilytica</name>
    <dbReference type="NCBI Taxonomy" id="2741724"/>
    <lineage>
        <taxon>Archaea</taxon>
        <taxon>Methanobacteriati</taxon>
        <taxon>Methanobacteriota</taxon>
        <taxon>Stenosarchaea group</taxon>
        <taxon>Halobacteria</taxon>
        <taxon>Halobacteriales</taxon>
        <taxon>Natrialbaceae</taxon>
        <taxon>Haloterrigena</taxon>
    </lineage>
</organism>
<evidence type="ECO:0000313" key="5">
    <source>
        <dbReference type="EMBL" id="NUC73449.1"/>
    </source>
</evidence>
<proteinExistence type="predicted"/>
<keyword evidence="7" id="KW-1185">Reference proteome</keyword>
<feature type="transmembrane region" description="Helical" evidence="2">
    <location>
        <begin position="48"/>
        <end position="67"/>
    </location>
</feature>
<dbReference type="EMBL" id="JABURA010000001">
    <property type="protein sequence ID" value="NUB90733.1"/>
    <property type="molecule type" value="Genomic_DNA"/>
</dbReference>
<evidence type="ECO:0000256" key="2">
    <source>
        <dbReference type="SAM" id="Phobius"/>
    </source>
</evidence>
<dbReference type="RefSeq" id="WP_174681281.1">
    <property type="nucleotide sequence ID" value="NZ_JABUQZ010000001.1"/>
</dbReference>
<feature type="transmembrane region" description="Helical" evidence="2">
    <location>
        <begin position="413"/>
        <end position="434"/>
    </location>
</feature>
<dbReference type="Proteomes" id="UP001016761">
    <property type="component" value="Unassembled WGS sequence"/>
</dbReference>